<name>A0ACC0BZ40_CATRO</name>
<accession>A0ACC0BZ40</accession>
<dbReference type="EMBL" id="CM044702">
    <property type="protein sequence ID" value="KAI5677920.1"/>
    <property type="molecule type" value="Genomic_DNA"/>
</dbReference>
<dbReference type="Proteomes" id="UP001060085">
    <property type="component" value="Linkage Group LG02"/>
</dbReference>
<organism evidence="1 2">
    <name type="scientific">Catharanthus roseus</name>
    <name type="common">Madagascar periwinkle</name>
    <name type="synonym">Vinca rosea</name>
    <dbReference type="NCBI Taxonomy" id="4058"/>
    <lineage>
        <taxon>Eukaryota</taxon>
        <taxon>Viridiplantae</taxon>
        <taxon>Streptophyta</taxon>
        <taxon>Embryophyta</taxon>
        <taxon>Tracheophyta</taxon>
        <taxon>Spermatophyta</taxon>
        <taxon>Magnoliopsida</taxon>
        <taxon>eudicotyledons</taxon>
        <taxon>Gunneridae</taxon>
        <taxon>Pentapetalae</taxon>
        <taxon>asterids</taxon>
        <taxon>lamiids</taxon>
        <taxon>Gentianales</taxon>
        <taxon>Apocynaceae</taxon>
        <taxon>Rauvolfioideae</taxon>
        <taxon>Vinceae</taxon>
        <taxon>Catharanthinae</taxon>
        <taxon>Catharanthus</taxon>
    </lineage>
</organism>
<sequence length="410" mass="44892">MAAVSGEPLTYNLWWYEDSSSTSSSNPTDAVIFFGFSLASGTACRHFLRSSKVPYTVALLILGIALGSLEYAGAVHLGKLGNGICSWANIDPDLLLAIFLPVLIFEGSFTMEVHQIKKCMMQMLLLAGLGVFISTFCIGSALKLTFPYSWIWKTSLLLGANLSATDPVAVVALLKELGVNVKLSTIIEGESIINDGASLVVFQLFYRMDFGQGFDWFAVLKFLTLASVGAWIPLLICTVVKYILSVYLTQVFVWFSIGIGVVFGVASIYCFRYIFNDAVIEPSLMLAVSYIAYFYNVEIIIYGDQSFVRADISWEVLYLTAVNLRAQEVAGVPGILTIVTLGMVVAASKSSFKTGQKKSLQMFWYASEIQNSFSFSQSNTHAKNFSFSPFCQRGKYAVILSSASSFSLSG</sequence>
<evidence type="ECO:0000313" key="1">
    <source>
        <dbReference type="EMBL" id="KAI5677920.1"/>
    </source>
</evidence>
<gene>
    <name evidence="1" type="ORF">M9H77_08870</name>
</gene>
<reference evidence="2" key="1">
    <citation type="journal article" date="2023" name="Nat. Plants">
        <title>Single-cell RNA sequencing provides a high-resolution roadmap for understanding the multicellular compartmentation of specialized metabolism.</title>
        <authorList>
            <person name="Sun S."/>
            <person name="Shen X."/>
            <person name="Li Y."/>
            <person name="Li Y."/>
            <person name="Wang S."/>
            <person name="Li R."/>
            <person name="Zhang H."/>
            <person name="Shen G."/>
            <person name="Guo B."/>
            <person name="Wei J."/>
            <person name="Xu J."/>
            <person name="St-Pierre B."/>
            <person name="Chen S."/>
            <person name="Sun C."/>
        </authorList>
    </citation>
    <scope>NUCLEOTIDE SEQUENCE [LARGE SCALE GENOMIC DNA]</scope>
</reference>
<comment type="caution">
    <text evidence="1">The sequence shown here is derived from an EMBL/GenBank/DDBJ whole genome shotgun (WGS) entry which is preliminary data.</text>
</comment>
<evidence type="ECO:0000313" key="2">
    <source>
        <dbReference type="Proteomes" id="UP001060085"/>
    </source>
</evidence>
<protein>
    <submittedName>
        <fullName evidence="1">Uncharacterized protein</fullName>
    </submittedName>
</protein>
<keyword evidence="2" id="KW-1185">Reference proteome</keyword>
<proteinExistence type="predicted"/>